<dbReference type="Gene3D" id="1.25.40.550">
    <property type="entry name" value="Aar2, C-terminal domain-like"/>
    <property type="match status" value="1"/>
</dbReference>
<dbReference type="OrthoDB" id="201752at2759"/>
<evidence type="ECO:0000313" key="3">
    <source>
        <dbReference type="EMBL" id="OAA57242.1"/>
    </source>
</evidence>
<keyword evidence="4" id="KW-1185">Reference proteome</keyword>
<dbReference type="InterPro" id="IPR038514">
    <property type="entry name" value="AAR2_C_sf"/>
</dbReference>
<comment type="caution">
    <text evidence="3">The sequence shown here is derived from an EMBL/GenBank/DDBJ whole genome shotgun (WGS) entry which is preliminary data.</text>
</comment>
<gene>
    <name evidence="3" type="ORF">ISF_07163</name>
</gene>
<dbReference type="InterPro" id="IPR007946">
    <property type="entry name" value="AAR2"/>
</dbReference>
<evidence type="ECO:0000256" key="1">
    <source>
        <dbReference type="SAM" id="MobiDB-lite"/>
    </source>
</evidence>
<dbReference type="AlphaFoldDB" id="A0A167Q381"/>
<protein>
    <submittedName>
        <fullName evidence="3">AAR2 family protein</fullName>
    </submittedName>
</protein>
<dbReference type="PANTHER" id="PTHR12689">
    <property type="entry name" value="A1 CISTRON SPLICING FACTOR AAR2-RELATED"/>
    <property type="match status" value="1"/>
</dbReference>
<dbReference type="Pfam" id="PF05282">
    <property type="entry name" value="AAR2"/>
    <property type="match status" value="1"/>
</dbReference>
<feature type="domain" description="AAR2 C-terminal" evidence="2">
    <location>
        <begin position="217"/>
        <end position="361"/>
    </location>
</feature>
<dbReference type="PANTHER" id="PTHR12689:SF4">
    <property type="entry name" value="PROTEIN AAR2 HOMOLOG"/>
    <property type="match status" value="1"/>
</dbReference>
<dbReference type="GO" id="GO:0000244">
    <property type="term" value="P:spliceosomal tri-snRNP complex assembly"/>
    <property type="evidence" value="ECO:0007669"/>
    <property type="project" value="TreeGrafter"/>
</dbReference>
<dbReference type="InterPro" id="IPR033648">
    <property type="entry name" value="AAR2_C"/>
</dbReference>
<dbReference type="RefSeq" id="XP_018702044.1">
    <property type="nucleotide sequence ID" value="XM_018850766.1"/>
</dbReference>
<dbReference type="STRING" id="1081104.A0A167Q381"/>
<dbReference type="GeneID" id="30023455"/>
<organism evidence="3 4">
    <name type="scientific">Cordyceps fumosorosea (strain ARSEF 2679)</name>
    <name type="common">Isaria fumosorosea</name>
    <dbReference type="NCBI Taxonomy" id="1081104"/>
    <lineage>
        <taxon>Eukaryota</taxon>
        <taxon>Fungi</taxon>
        <taxon>Dikarya</taxon>
        <taxon>Ascomycota</taxon>
        <taxon>Pezizomycotina</taxon>
        <taxon>Sordariomycetes</taxon>
        <taxon>Hypocreomycetidae</taxon>
        <taxon>Hypocreales</taxon>
        <taxon>Cordycipitaceae</taxon>
        <taxon>Cordyceps</taxon>
    </lineage>
</organism>
<proteinExistence type="predicted"/>
<feature type="compositionally biased region" description="Polar residues" evidence="1">
    <location>
        <begin position="1"/>
        <end position="10"/>
    </location>
</feature>
<dbReference type="EMBL" id="AZHB01000020">
    <property type="protein sequence ID" value="OAA57242.1"/>
    <property type="molecule type" value="Genomic_DNA"/>
</dbReference>
<accession>A0A167Q381</accession>
<dbReference type="Proteomes" id="UP000076744">
    <property type="component" value="Unassembled WGS sequence"/>
</dbReference>
<sequence length="434" mass="46562">MTHHTSSSSDSARHRALLTSSHVATAQQHVNDAPPPLGSLDDPDSDQEEEAPASRAYGGGGDVVVMLGLPHVFTVGCDDIAGGGGDGGQAVVRWDDAAEQLVDAGPDDLHAVTAPDVEKLLPYHDPTAGGADEARTAGGERTWGQLTSAITAELLSRVTGQRPLPQQSAVWHMSTTDRVRGEPPPSAAELAMERQIAGTGGPPPPPPRELRFSLDQHAKTYSAARLGADRTRDATDATSYLLSALDGDVTEADLVGEMQLAFLAGAHLGSDACIAQWFHASARLFLRAHALPRLRPSLAAAWLRALAAQLAHGGTRLEVPLGEMLGEARARELRLALIVYKRRLQEEEEEEQGEGMMEVVMAFAGVEAAVAGEGWDWDLGAEYVRRGRVVMEDGEEVELEMDELQAEDERGEWAPEVVELDEHGREKGLISWND</sequence>
<reference evidence="3 4" key="1">
    <citation type="journal article" date="2016" name="Genome Biol. Evol.">
        <title>Divergent and convergent evolution of fungal pathogenicity.</title>
        <authorList>
            <person name="Shang Y."/>
            <person name="Xiao G."/>
            <person name="Zheng P."/>
            <person name="Cen K."/>
            <person name="Zhan S."/>
            <person name="Wang C."/>
        </authorList>
    </citation>
    <scope>NUCLEOTIDE SEQUENCE [LARGE SCALE GENOMIC DNA]</scope>
    <source>
        <strain evidence="3 4">ARSEF 2679</strain>
    </source>
</reference>
<name>A0A167Q381_CORFA</name>
<feature type="compositionally biased region" description="Acidic residues" evidence="1">
    <location>
        <begin position="41"/>
        <end position="51"/>
    </location>
</feature>
<dbReference type="CDD" id="cd13778">
    <property type="entry name" value="Aar2_C"/>
    <property type="match status" value="1"/>
</dbReference>
<evidence type="ECO:0000259" key="2">
    <source>
        <dbReference type="Pfam" id="PF05282"/>
    </source>
</evidence>
<evidence type="ECO:0000313" key="4">
    <source>
        <dbReference type="Proteomes" id="UP000076744"/>
    </source>
</evidence>
<feature type="compositionally biased region" description="Polar residues" evidence="1">
    <location>
        <begin position="18"/>
        <end position="30"/>
    </location>
</feature>
<feature type="region of interest" description="Disordered" evidence="1">
    <location>
        <begin position="1"/>
        <end position="59"/>
    </location>
</feature>